<dbReference type="EMBL" id="HG810774">
    <property type="protein sequence ID" value="CDO66323.1"/>
    <property type="molecule type" value="Genomic_DNA"/>
</dbReference>
<reference evidence="1" key="1">
    <citation type="submission" date="2014-01" db="EMBL/GenBank/DDBJ databases">
        <authorList>
            <person name="Aslett M."/>
        </authorList>
    </citation>
    <scope>NUCLEOTIDE SEQUENCE</scope>
    <source>
        <strain evidence="1">CDC</strain>
    </source>
</reference>
<dbReference type="VEuPathDB" id="PlasmoDB:PRG01_1356500"/>
<sequence>MHRLIYVQNHYTYDKKKNNIKIIEKEKDKHLYVIKSIPLKEKQLNVRNDTKFYNKYNINNSLNYERKKRVEYYSNNKPNHLNSYNNRFILYNTNNSNNERNMSYGKQIYFKNNNKCYINVKNSFNNERNDIKQMQKNSYISYLNKIKKNGNTYYDTCQNIYGKETQVDNIYRTNMSTSSKKYMNNMNSFGKYIINNIIKNNIYGTNNNINYNIQQLNINCNEKNCFHKLNKSGLIKTYSFNNYKNHYGTYKQKQIIIKNKSLIQKKGENNYIYRNRHENTNYSPCYYMKCQQNKSNLSYYKKCCYLKDSIDKLKTIYTNNKKYYYNINHNNINLNKNKGSIKSTQNYSPLSHRFIHKFELKKNLSNLRNWEYFYMVDNNKKTQKKKKKKFFFCSNFLYDNVKSNMIPNKIDHTNDSKKEMFPKSLSLIVKKKNNIIRNKDNDEDNIIPNNNYFINLLVNGEKEAYLLIEKAYKNRDDLMKHMNEKIDDEINEFRIKEHMKYELSYKQMEEEIKNYEIFIQNELEYMELQIKQITLNIEDISDYVIRHIIHVNLTIGCNLLKGLVPVQNLLNIKLSSEQKKYIYKRKKKKNILIYDEFINF</sequence>
<dbReference type="Proteomes" id="UP000027581">
    <property type="component" value="Unassembled WGS sequence"/>
</dbReference>
<reference evidence="1" key="2">
    <citation type="submission" date="2014-05" db="EMBL/GenBank/DDBJ databases">
        <title>The genome sequences of chimpanzee malaria parasites reveal the path to human adaptation.</title>
        <authorList>
            <person name="Otto T.D."/>
            <person name="Rayner J.C."/>
            <person name="Boehme U."/>
            <person name="Pain A."/>
            <person name="Spottiswoode N."/>
            <person name="Sanders M."/>
            <person name="Quail M."/>
            <person name="Ollomo B."/>
            <person name="Renaud F."/>
            <person name="Thomas A.W."/>
            <person name="Prugnolle F."/>
            <person name="Conway D.J."/>
            <person name="Newbold C."/>
            <person name="Berriman M."/>
        </authorList>
    </citation>
    <scope>NUCLEOTIDE SEQUENCE [LARGE SCALE GENOMIC DNA]</scope>
    <source>
        <strain evidence="1">CDC</strain>
    </source>
</reference>
<proteinExistence type="predicted"/>
<accession>A0A060RY65</accession>
<dbReference type="VEuPathDB" id="PlasmoDB:PRCDC_1353000"/>
<dbReference type="Gene3D" id="1.20.5.2950">
    <property type="match status" value="1"/>
</dbReference>
<dbReference type="AlphaFoldDB" id="A0A060RY65"/>
<evidence type="ECO:0000313" key="2">
    <source>
        <dbReference type="Proteomes" id="UP000027581"/>
    </source>
</evidence>
<protein>
    <submittedName>
        <fullName evidence="1">Uncharacterized protein</fullName>
    </submittedName>
</protein>
<keyword evidence="2" id="KW-1185">Reference proteome</keyword>
<gene>
    <name evidence="1" type="ORF">PRCDC_1353000</name>
</gene>
<organism evidence="1 2">
    <name type="scientific">Plasmodium reichenowi</name>
    <dbReference type="NCBI Taxonomy" id="5854"/>
    <lineage>
        <taxon>Eukaryota</taxon>
        <taxon>Sar</taxon>
        <taxon>Alveolata</taxon>
        <taxon>Apicomplexa</taxon>
        <taxon>Aconoidasida</taxon>
        <taxon>Haemosporida</taxon>
        <taxon>Plasmodiidae</taxon>
        <taxon>Plasmodium</taxon>
        <taxon>Plasmodium (Laverania)</taxon>
    </lineage>
</organism>
<name>A0A060RY65_PLARE</name>
<evidence type="ECO:0000313" key="1">
    <source>
        <dbReference type="EMBL" id="CDO66323.1"/>
    </source>
</evidence>